<keyword evidence="2" id="KW-1185">Reference proteome</keyword>
<evidence type="ECO:0000313" key="2">
    <source>
        <dbReference type="Proteomes" id="UP000237925"/>
    </source>
</evidence>
<organism evidence="1 2">
    <name type="scientific">Melaminivora suipulveris</name>
    <dbReference type="NCBI Taxonomy" id="2109913"/>
    <lineage>
        <taxon>Bacteria</taxon>
        <taxon>Pseudomonadati</taxon>
        <taxon>Pseudomonadota</taxon>
        <taxon>Betaproteobacteria</taxon>
        <taxon>Burkholderiales</taxon>
        <taxon>Comamonadaceae</taxon>
        <taxon>Melaminivora</taxon>
    </lineage>
</organism>
<dbReference type="KEGG" id="mela:C6568_04710"/>
<dbReference type="Proteomes" id="UP000237925">
    <property type="component" value="Chromosome"/>
</dbReference>
<dbReference type="EMBL" id="CP027667">
    <property type="protein sequence ID" value="AVO48644.1"/>
    <property type="molecule type" value="Genomic_DNA"/>
</dbReference>
<name>A0A2R3QAF1_9BURK</name>
<sequence>MTITAHSSTVKVVGANGQISLGKQYAGRQVLVEEHEPGVWLVRTATVVPDNERWLHASQAAADLQTAMAWSVAHAASDADTEDTLKRLGHGEQ</sequence>
<reference evidence="1 2" key="1">
    <citation type="submission" date="2018-03" db="EMBL/GenBank/DDBJ databases">
        <title>Genome sequencing of Melaminivora sp.</title>
        <authorList>
            <person name="Kim S.-J."/>
            <person name="Heo J."/>
            <person name="Ahn J.-H."/>
            <person name="Kwon S.-W."/>
        </authorList>
    </citation>
    <scope>NUCLEOTIDE SEQUENCE [LARGE SCALE GENOMIC DNA]</scope>
    <source>
        <strain evidence="1 2">SC2-9</strain>
    </source>
</reference>
<proteinExistence type="predicted"/>
<evidence type="ECO:0000313" key="1">
    <source>
        <dbReference type="EMBL" id="AVO48644.1"/>
    </source>
</evidence>
<accession>A0A2R3QAF1</accession>
<protein>
    <submittedName>
        <fullName evidence="1">Uncharacterized protein</fullName>
    </submittedName>
</protein>
<gene>
    <name evidence="1" type="ORF">C6568_04710</name>
</gene>
<dbReference type="AlphaFoldDB" id="A0A2R3QAF1"/>
<dbReference type="OrthoDB" id="5295772at2"/>
<dbReference type="RefSeq" id="WP_106683124.1">
    <property type="nucleotide sequence ID" value="NZ_CP027667.1"/>
</dbReference>